<dbReference type="InterPro" id="IPR011330">
    <property type="entry name" value="Glyco_hydro/deAcase_b/a-brl"/>
</dbReference>
<feature type="domain" description="NodB homology" evidence="3">
    <location>
        <begin position="177"/>
        <end position="368"/>
    </location>
</feature>
<reference evidence="4 5" key="1">
    <citation type="submission" date="2010-08" db="EMBL/GenBank/DDBJ databases">
        <authorList>
            <consortium name="US DOE Joint Genome Institute (JGI-PGF)"/>
            <person name="Lucas S."/>
            <person name="Copeland A."/>
            <person name="Lapidus A."/>
            <person name="Cheng J.-F."/>
            <person name="Bruce D."/>
            <person name="Goodwin L."/>
            <person name="Pitluck S."/>
            <person name="Land M.L."/>
            <person name="Hauser L."/>
            <person name="Chang Y.-J."/>
            <person name="Anderson I.J."/>
            <person name="Johnson E."/>
            <person name="Mulhopadhyay B."/>
            <person name="Kyrpides N."/>
            <person name="Woyke T.J."/>
        </authorList>
    </citation>
    <scope>NUCLEOTIDE SEQUENCE [LARGE SCALE GENOMIC DNA]</scope>
    <source>
        <strain evidence="4 5">6</strain>
    </source>
</reference>
<feature type="transmembrane region" description="Helical" evidence="2">
    <location>
        <begin position="38"/>
        <end position="60"/>
    </location>
</feature>
<evidence type="ECO:0000313" key="5">
    <source>
        <dbReference type="Proteomes" id="UP000005753"/>
    </source>
</evidence>
<dbReference type="eggNOG" id="COG0726">
    <property type="taxonomic scope" value="Bacteria"/>
</dbReference>
<keyword evidence="4" id="KW-0326">Glycosidase</keyword>
<proteinExistence type="predicted"/>
<dbReference type="GO" id="GO:0016810">
    <property type="term" value="F:hydrolase activity, acting on carbon-nitrogen (but not peptide) bonds"/>
    <property type="evidence" value="ECO:0007669"/>
    <property type="project" value="InterPro"/>
</dbReference>
<dbReference type="AlphaFoldDB" id="I5AU26"/>
<dbReference type="InterPro" id="IPR002509">
    <property type="entry name" value="NODB_dom"/>
</dbReference>
<keyword evidence="4" id="KW-0119">Carbohydrate metabolism</keyword>
<dbReference type="HOGENOM" id="CLU_021264_6_1_9"/>
<dbReference type="OrthoDB" id="9806342at2"/>
<keyword evidence="1" id="KW-0175">Coiled coil</keyword>
<dbReference type="CDD" id="cd10944">
    <property type="entry name" value="CE4_SmPgdA_like"/>
    <property type="match status" value="1"/>
</dbReference>
<dbReference type="PANTHER" id="PTHR10587:SF125">
    <property type="entry name" value="POLYSACCHARIDE DEACETYLASE YHEN-RELATED"/>
    <property type="match status" value="1"/>
</dbReference>
<dbReference type="Proteomes" id="UP000005753">
    <property type="component" value="Chromosome"/>
</dbReference>
<dbReference type="GO" id="GO:0016798">
    <property type="term" value="F:hydrolase activity, acting on glycosyl bonds"/>
    <property type="evidence" value="ECO:0007669"/>
    <property type="project" value="UniProtKB-KW"/>
</dbReference>
<gene>
    <name evidence="4" type="ORF">EubceDRAFT1_1504</name>
</gene>
<dbReference type="PROSITE" id="PS51677">
    <property type="entry name" value="NODB"/>
    <property type="match status" value="1"/>
</dbReference>
<keyword evidence="2" id="KW-1133">Transmembrane helix</keyword>
<organism evidence="4 5">
    <name type="scientific">Eubacterium cellulosolvens (strain ATCC 43171 / JCM 9499 / 6)</name>
    <name type="common">Cillobacterium cellulosolvens</name>
    <dbReference type="NCBI Taxonomy" id="633697"/>
    <lineage>
        <taxon>Bacteria</taxon>
        <taxon>Bacillati</taxon>
        <taxon>Bacillota</taxon>
        <taxon>Clostridia</taxon>
        <taxon>Eubacteriales</taxon>
        <taxon>Eubacteriaceae</taxon>
        <taxon>Eubacterium</taxon>
    </lineage>
</organism>
<sequence>MNDFFDMDEFEEHTRQVELRQRRERIRRRRRVRRQRRMIRRGAGLLILLALIVGIASVIFGHDEKNTGNSAVVAGNGEDADEWMTVSKNVTYELFFPEKLTAVTNGKAGLLQTSSDHQAEQEEKIQLEKEQKEKERIASLENGGYFWASPKGAVDGKDFYYMERPQDDPALQEEKGKVIYLTFDDGPSDYTSDLLDFLDKYPEVKVTFFVVGLRNDHYDQIGRAAKAGHSIAVHSFSHDFKNIYQCSENYWEDFEKMQKVIEEQTGYRSQLMRFPGGSSNSTSAPVCQGIMTKLTNEANEKGYTYVDWNNASNDAGMTTDPNQEIAYIKQLLSDTTPNVVLNHDSKDYTVKAMKTFIPWALENGYTFLPMSPRSFASHHTVVN</sequence>
<dbReference type="STRING" id="633697.EubceDRAFT1_1504"/>
<keyword evidence="4" id="KW-0624">Polysaccharide degradation</keyword>
<protein>
    <submittedName>
        <fullName evidence="4">Putative xylanase/chitin deacetylase</fullName>
    </submittedName>
</protein>
<keyword evidence="4" id="KW-0858">Xylan degradation</keyword>
<feature type="coiled-coil region" evidence="1">
    <location>
        <begin position="110"/>
        <end position="137"/>
    </location>
</feature>
<dbReference type="PANTHER" id="PTHR10587">
    <property type="entry name" value="GLYCOSYL TRANSFERASE-RELATED"/>
    <property type="match status" value="1"/>
</dbReference>
<dbReference type="SUPFAM" id="SSF88713">
    <property type="entry name" value="Glycoside hydrolase/deacetylase"/>
    <property type="match status" value="1"/>
</dbReference>
<reference evidence="4 5" key="2">
    <citation type="submission" date="2012-02" db="EMBL/GenBank/DDBJ databases">
        <title>Improved High-Quality Draft sequence of Eubacterium cellulosolvens 6.</title>
        <authorList>
            <consortium name="US DOE Joint Genome Institute"/>
            <person name="Lucas S."/>
            <person name="Han J."/>
            <person name="Lapidus A."/>
            <person name="Cheng J.-F."/>
            <person name="Goodwin L."/>
            <person name="Pitluck S."/>
            <person name="Peters L."/>
            <person name="Mikhailova N."/>
            <person name="Gu W."/>
            <person name="Detter J.C."/>
            <person name="Han C."/>
            <person name="Tapia R."/>
            <person name="Land M."/>
            <person name="Hauser L."/>
            <person name="Kyrpides N."/>
            <person name="Ivanova N."/>
            <person name="Pagani I."/>
            <person name="Johnson E."/>
            <person name="Mukhopadhyay B."/>
            <person name="Anderson I."/>
            <person name="Woyke T."/>
        </authorList>
    </citation>
    <scope>NUCLEOTIDE SEQUENCE [LARGE SCALE GENOMIC DNA]</scope>
    <source>
        <strain evidence="4 5">6</strain>
    </source>
</reference>
<dbReference type="InterPro" id="IPR050248">
    <property type="entry name" value="Polysacc_deacetylase_ArnD"/>
</dbReference>
<dbReference type="Pfam" id="PF01522">
    <property type="entry name" value="Polysacc_deac_1"/>
    <property type="match status" value="1"/>
</dbReference>
<keyword evidence="5" id="KW-1185">Reference proteome</keyword>
<dbReference type="EMBL" id="CM001487">
    <property type="protein sequence ID" value="EIM57299.1"/>
    <property type="molecule type" value="Genomic_DNA"/>
</dbReference>
<keyword evidence="4" id="KW-0378">Hydrolase</keyword>
<evidence type="ECO:0000259" key="3">
    <source>
        <dbReference type="PROSITE" id="PS51677"/>
    </source>
</evidence>
<name>I5AU26_EUBC6</name>
<keyword evidence="2" id="KW-0472">Membrane</keyword>
<evidence type="ECO:0000256" key="2">
    <source>
        <dbReference type="SAM" id="Phobius"/>
    </source>
</evidence>
<evidence type="ECO:0000313" key="4">
    <source>
        <dbReference type="EMBL" id="EIM57299.1"/>
    </source>
</evidence>
<evidence type="ECO:0000256" key="1">
    <source>
        <dbReference type="SAM" id="Coils"/>
    </source>
</evidence>
<dbReference type="Gene3D" id="3.20.20.370">
    <property type="entry name" value="Glycoside hydrolase/deacetylase"/>
    <property type="match status" value="1"/>
</dbReference>
<accession>I5AU26</accession>
<dbReference type="GO" id="GO:0045493">
    <property type="term" value="P:xylan catabolic process"/>
    <property type="evidence" value="ECO:0007669"/>
    <property type="project" value="UniProtKB-KW"/>
</dbReference>
<keyword evidence="2" id="KW-0812">Transmembrane</keyword>